<accession>H0HR61</accession>
<dbReference type="OrthoDB" id="8420231at2"/>
<evidence type="ECO:0000313" key="1">
    <source>
        <dbReference type="EMBL" id="EHK56781.1"/>
    </source>
</evidence>
<organism evidence="1 2">
    <name type="scientific">Mesorhizobium alhagi CCNWXJ12-2</name>
    <dbReference type="NCBI Taxonomy" id="1107882"/>
    <lineage>
        <taxon>Bacteria</taxon>
        <taxon>Pseudomonadati</taxon>
        <taxon>Pseudomonadota</taxon>
        <taxon>Alphaproteobacteria</taxon>
        <taxon>Hyphomicrobiales</taxon>
        <taxon>Phyllobacteriaceae</taxon>
        <taxon>Allomesorhizobium</taxon>
    </lineage>
</organism>
<evidence type="ECO:0000313" key="2">
    <source>
        <dbReference type="Proteomes" id="UP000003250"/>
    </source>
</evidence>
<sequence length="77" mass="8696">MKEEDIPAFVQAVVDTGCNICAIGHVGYVIGDVDLPWSQQEEIQPRLREISETFGERDHLMPQIIAYLRSIGRVIEV</sequence>
<reference evidence="1 2" key="1">
    <citation type="journal article" date="2012" name="J. Bacteriol.">
        <title>Draft Genome Sequence of Mesorhizobium alhagi CCNWXJ12-2T, a Novel Salt-Resistant Species Isolated from the Desert of Northwestern China.</title>
        <authorList>
            <person name="Zhou M."/>
            <person name="Chen W."/>
            <person name="Chen H."/>
            <person name="Wei G."/>
        </authorList>
    </citation>
    <scope>NUCLEOTIDE SEQUENCE [LARGE SCALE GENOMIC DNA]</scope>
    <source>
        <strain evidence="1 2">CCNWXJ12-2</strain>
    </source>
</reference>
<keyword evidence="2" id="KW-1185">Reference proteome</keyword>
<dbReference type="EMBL" id="AHAM01000100">
    <property type="protein sequence ID" value="EHK56781.1"/>
    <property type="molecule type" value="Genomic_DNA"/>
</dbReference>
<dbReference type="AlphaFoldDB" id="H0HR61"/>
<name>H0HR61_9HYPH</name>
<dbReference type="RefSeq" id="WP_008836271.1">
    <property type="nucleotide sequence ID" value="NZ_AHAM01000100.1"/>
</dbReference>
<gene>
    <name evidence="1" type="ORF">MAXJ12_13221</name>
</gene>
<dbReference type="Proteomes" id="UP000003250">
    <property type="component" value="Unassembled WGS sequence"/>
</dbReference>
<protein>
    <submittedName>
        <fullName evidence="1">Uncharacterized protein</fullName>
    </submittedName>
</protein>
<proteinExistence type="predicted"/>
<dbReference type="PATRIC" id="fig|1107882.3.peg.2583"/>